<reference evidence="2 3" key="1">
    <citation type="submission" date="2019-01" db="EMBL/GenBank/DDBJ databases">
        <title>Sequencing of cultivated peanut Arachis hypogaea provides insights into genome evolution and oil improvement.</title>
        <authorList>
            <person name="Chen X."/>
        </authorList>
    </citation>
    <scope>NUCLEOTIDE SEQUENCE [LARGE SCALE GENOMIC DNA]</scope>
    <source>
        <strain evidence="3">cv. Fuhuasheng</strain>
        <tissue evidence="2">Leaves</tissue>
    </source>
</reference>
<gene>
    <name evidence="2" type="ORF">Ahy_A03g010224</name>
</gene>
<comment type="caution">
    <text evidence="2">The sequence shown here is derived from an EMBL/GenBank/DDBJ whole genome shotgun (WGS) entry which is preliminary data.</text>
</comment>
<evidence type="ECO:0000313" key="3">
    <source>
        <dbReference type="Proteomes" id="UP000289738"/>
    </source>
</evidence>
<organism evidence="2 3">
    <name type="scientific">Arachis hypogaea</name>
    <name type="common">Peanut</name>
    <dbReference type="NCBI Taxonomy" id="3818"/>
    <lineage>
        <taxon>Eukaryota</taxon>
        <taxon>Viridiplantae</taxon>
        <taxon>Streptophyta</taxon>
        <taxon>Embryophyta</taxon>
        <taxon>Tracheophyta</taxon>
        <taxon>Spermatophyta</taxon>
        <taxon>Magnoliopsida</taxon>
        <taxon>eudicotyledons</taxon>
        <taxon>Gunneridae</taxon>
        <taxon>Pentapetalae</taxon>
        <taxon>rosids</taxon>
        <taxon>fabids</taxon>
        <taxon>Fabales</taxon>
        <taxon>Fabaceae</taxon>
        <taxon>Papilionoideae</taxon>
        <taxon>50 kb inversion clade</taxon>
        <taxon>dalbergioids sensu lato</taxon>
        <taxon>Dalbergieae</taxon>
        <taxon>Pterocarpus clade</taxon>
        <taxon>Arachis</taxon>
    </lineage>
</organism>
<dbReference type="EMBL" id="SDMP01000003">
    <property type="protein sequence ID" value="RYR64081.1"/>
    <property type="molecule type" value="Genomic_DNA"/>
</dbReference>
<feature type="compositionally biased region" description="Polar residues" evidence="1">
    <location>
        <begin position="36"/>
        <end position="54"/>
    </location>
</feature>
<accession>A0A445DLH3</accession>
<keyword evidence="3" id="KW-1185">Reference proteome</keyword>
<evidence type="ECO:0000256" key="1">
    <source>
        <dbReference type="SAM" id="MobiDB-lite"/>
    </source>
</evidence>
<sequence length="162" mass="18549">MVPNPKYVAPTAAPPPQPGSRLFASLEWTLPPPPSTQQRTISATLPPATNTTEPEFSHGSPPDASPPPPIVRMTIWPDGTSRQDSRLIRKIFDHSMARRLQQMLEDVREHSNHLTIWLCLYIKKLLYVHWEIDEGFKRRRLTNRANRTSARSSKYTGDFHED</sequence>
<dbReference type="Proteomes" id="UP000289738">
    <property type="component" value="Chromosome A03"/>
</dbReference>
<feature type="region of interest" description="Disordered" evidence="1">
    <location>
        <begin position="1"/>
        <end position="71"/>
    </location>
</feature>
<name>A0A445DLH3_ARAHY</name>
<evidence type="ECO:0000313" key="2">
    <source>
        <dbReference type="EMBL" id="RYR64081.1"/>
    </source>
</evidence>
<protein>
    <submittedName>
        <fullName evidence="2">Uncharacterized protein</fullName>
    </submittedName>
</protein>
<dbReference type="AlphaFoldDB" id="A0A445DLH3"/>
<proteinExistence type="predicted"/>